<protein>
    <submittedName>
        <fullName evidence="1">Uncharacterized protein</fullName>
    </submittedName>
</protein>
<comment type="caution">
    <text evidence="1">The sequence shown here is derived from an EMBL/GenBank/DDBJ whole genome shotgun (WGS) entry which is preliminary data.</text>
</comment>
<evidence type="ECO:0000313" key="2">
    <source>
        <dbReference type="Proteomes" id="UP000316360"/>
    </source>
</evidence>
<dbReference type="AlphaFoldDB" id="A0A523RWD5"/>
<organism evidence="1 2">
    <name type="scientific">Aerophobetes bacterium</name>
    <dbReference type="NCBI Taxonomy" id="2030807"/>
    <lineage>
        <taxon>Bacteria</taxon>
        <taxon>Candidatus Aerophobota</taxon>
    </lineage>
</organism>
<reference evidence="1 2" key="1">
    <citation type="submission" date="2019-03" db="EMBL/GenBank/DDBJ databases">
        <title>Metabolic potential of uncultured bacteria and archaea associated with petroleum seepage in deep-sea sediments.</title>
        <authorList>
            <person name="Dong X."/>
            <person name="Hubert C."/>
        </authorList>
    </citation>
    <scope>NUCLEOTIDE SEQUENCE [LARGE SCALE GENOMIC DNA]</scope>
    <source>
        <strain evidence="1">E44_bin7</strain>
    </source>
</reference>
<dbReference type="EMBL" id="SOKJ01000247">
    <property type="protein sequence ID" value="TET10080.1"/>
    <property type="molecule type" value="Genomic_DNA"/>
</dbReference>
<dbReference type="Proteomes" id="UP000316360">
    <property type="component" value="Unassembled WGS sequence"/>
</dbReference>
<evidence type="ECO:0000313" key="1">
    <source>
        <dbReference type="EMBL" id="TET10080.1"/>
    </source>
</evidence>
<sequence>MAVACKICIKSKGVRGSDKLFETQEELNDHLESYHHMPVIRKGESKEEAIKRFLENYPAARKCPKCIAEGAPWTKITF</sequence>
<accession>A0A523RWD5</accession>
<gene>
    <name evidence="1" type="ORF">E3J84_04460</name>
</gene>
<proteinExistence type="predicted"/>
<name>A0A523RWD5_UNCAE</name>